<protein>
    <recommendedName>
        <fullName evidence="4">Carboxyltransferase domain-containing protein</fullName>
    </recommendedName>
</protein>
<dbReference type="EMBL" id="BJYZ01000072">
    <property type="protein sequence ID" value="GEO43295.1"/>
    <property type="molecule type" value="Genomic_DNA"/>
</dbReference>
<keyword evidence="1" id="KW-0547">Nucleotide-binding</keyword>
<dbReference type="Gene3D" id="2.40.100.10">
    <property type="entry name" value="Cyclophilin-like"/>
    <property type="match status" value="1"/>
</dbReference>
<keyword evidence="3" id="KW-0067">ATP-binding</keyword>
<keyword evidence="2" id="KW-0378">Hydrolase</keyword>
<evidence type="ECO:0000259" key="4">
    <source>
        <dbReference type="SMART" id="SM00797"/>
    </source>
</evidence>
<dbReference type="AlphaFoldDB" id="A0A512E3K9"/>
<proteinExistence type="predicted"/>
<gene>
    <name evidence="5" type="ORF">SAE02_74430</name>
</gene>
<feature type="domain" description="Carboxyltransferase" evidence="4">
    <location>
        <begin position="23"/>
        <end position="312"/>
    </location>
</feature>
<dbReference type="InterPro" id="IPR052708">
    <property type="entry name" value="PxpC"/>
</dbReference>
<accession>A0A512E3K9</accession>
<evidence type="ECO:0000256" key="1">
    <source>
        <dbReference type="ARBA" id="ARBA00022741"/>
    </source>
</evidence>
<dbReference type="OrthoDB" id="9768696at2"/>
<evidence type="ECO:0000313" key="6">
    <source>
        <dbReference type="Proteomes" id="UP000321523"/>
    </source>
</evidence>
<dbReference type="InterPro" id="IPR029000">
    <property type="entry name" value="Cyclophilin-like_dom_sf"/>
</dbReference>
<comment type="caution">
    <text evidence="5">The sequence shown here is derived from an EMBL/GenBank/DDBJ whole genome shotgun (WGS) entry which is preliminary data.</text>
</comment>
<organism evidence="5 6">
    <name type="scientific">Skermanella aerolata</name>
    <dbReference type="NCBI Taxonomy" id="393310"/>
    <lineage>
        <taxon>Bacteria</taxon>
        <taxon>Pseudomonadati</taxon>
        <taxon>Pseudomonadota</taxon>
        <taxon>Alphaproteobacteria</taxon>
        <taxon>Rhodospirillales</taxon>
        <taxon>Azospirillaceae</taxon>
        <taxon>Skermanella</taxon>
    </lineage>
</organism>
<keyword evidence="6" id="KW-1185">Reference proteome</keyword>
<reference evidence="5 6" key="1">
    <citation type="submission" date="2019-07" db="EMBL/GenBank/DDBJ databases">
        <title>Whole genome shotgun sequence of Skermanella aerolata NBRC 106429.</title>
        <authorList>
            <person name="Hosoyama A."/>
            <person name="Uohara A."/>
            <person name="Ohji S."/>
            <person name="Ichikawa N."/>
        </authorList>
    </citation>
    <scope>NUCLEOTIDE SEQUENCE [LARGE SCALE GENOMIC DNA]</scope>
    <source>
        <strain evidence="5 6">NBRC 106429</strain>
    </source>
</reference>
<dbReference type="PANTHER" id="PTHR43309:SF3">
    <property type="entry name" value="5-OXOPROLINASE SUBUNIT C"/>
    <property type="match status" value="1"/>
</dbReference>
<name>A0A512E3K9_9PROT</name>
<dbReference type="NCBIfam" id="TIGR00724">
    <property type="entry name" value="urea_amlyse_rel"/>
    <property type="match status" value="1"/>
</dbReference>
<dbReference type="GO" id="GO:0005524">
    <property type="term" value="F:ATP binding"/>
    <property type="evidence" value="ECO:0007669"/>
    <property type="project" value="UniProtKB-KW"/>
</dbReference>
<evidence type="ECO:0000256" key="2">
    <source>
        <dbReference type="ARBA" id="ARBA00022801"/>
    </source>
</evidence>
<dbReference type="PANTHER" id="PTHR43309">
    <property type="entry name" value="5-OXOPROLINASE SUBUNIT C"/>
    <property type="match status" value="1"/>
</dbReference>
<sequence length="330" mass="34804">MIEILSQTALATVQDIGRFGALRWGVGTAGAMDRMALVCGNLLLGNEEGAAAIEAQVFPFELRFDADCAFALTGADCAATLDGVPLPPWSAAKTRSGAVLRLGLPVSGKWRGARAYLCVAGGIDVPIALGSRSTQLRGAIGGLEGRALKQGDRLPLVPSIAGSPGPLEIGLVPPALAMPLEVDGCAAVRVLPAAEYDCFTQASRDALWSASWKITPQSDRYGFRLAGPNLEPLAPMEMRSHGIVPGVIQVPHGGQPIVQMCDAQPSGGYPKIGTVIEADLWRLGQAPIGSSVRFIETDWDGALAAGDETRNWLAEVRRLLDLYRTRSLGR</sequence>
<dbReference type="InterPro" id="IPR003778">
    <property type="entry name" value="CT_A_B"/>
</dbReference>
<dbReference type="GO" id="GO:0016787">
    <property type="term" value="F:hydrolase activity"/>
    <property type="evidence" value="ECO:0007669"/>
    <property type="project" value="UniProtKB-KW"/>
</dbReference>
<dbReference type="Pfam" id="PF02626">
    <property type="entry name" value="CT_A_B"/>
    <property type="match status" value="1"/>
</dbReference>
<evidence type="ECO:0000313" key="5">
    <source>
        <dbReference type="EMBL" id="GEO43295.1"/>
    </source>
</evidence>
<dbReference type="SMART" id="SM00797">
    <property type="entry name" value="AHS2"/>
    <property type="match status" value="1"/>
</dbReference>
<dbReference type="SUPFAM" id="SSF50891">
    <property type="entry name" value="Cyclophilin-like"/>
    <property type="match status" value="1"/>
</dbReference>
<dbReference type="RefSeq" id="WP_044437322.1">
    <property type="nucleotide sequence ID" value="NZ_BJYZ01000072.1"/>
</dbReference>
<evidence type="ECO:0000256" key="3">
    <source>
        <dbReference type="ARBA" id="ARBA00022840"/>
    </source>
</evidence>
<dbReference type="Proteomes" id="UP000321523">
    <property type="component" value="Unassembled WGS sequence"/>
</dbReference>